<dbReference type="SUPFAM" id="SSF53850">
    <property type="entry name" value="Periplasmic binding protein-like II"/>
    <property type="match status" value="1"/>
</dbReference>
<dbReference type="FunFam" id="1.10.287.70:FF:000010">
    <property type="entry name" value="Putative glutamate receptor ionotropic kainate 1"/>
    <property type="match status" value="1"/>
</dbReference>
<evidence type="ECO:0000256" key="15">
    <source>
        <dbReference type="PIRSR" id="PIRSR601508-1"/>
    </source>
</evidence>
<evidence type="ECO:0000256" key="13">
    <source>
        <dbReference type="ARBA" id="ARBA00023303"/>
    </source>
</evidence>
<dbReference type="Pfam" id="PF10613">
    <property type="entry name" value="Lig_chan-Glu_bd"/>
    <property type="match status" value="1"/>
</dbReference>
<evidence type="ECO:0000313" key="22">
    <source>
        <dbReference type="EMBL" id="VDL62260.1"/>
    </source>
</evidence>
<keyword evidence="11" id="KW-0628">Postsynaptic cell membrane</keyword>
<feature type="binding site" evidence="15">
    <location>
        <position position="659"/>
    </location>
    <ligand>
        <name>L-glutamate</name>
        <dbReference type="ChEBI" id="CHEBI:29985"/>
    </ligand>
</feature>
<dbReference type="InterPro" id="IPR001320">
    <property type="entry name" value="Iontro_rcpt_C"/>
</dbReference>
<dbReference type="PRINTS" id="PR00177">
    <property type="entry name" value="NMDARECEPTOR"/>
</dbReference>
<feature type="binding site" evidence="15">
    <location>
        <position position="612"/>
    </location>
    <ligand>
        <name>L-glutamate</name>
        <dbReference type="ChEBI" id="CHEBI:29985"/>
    </ligand>
</feature>
<gene>
    <name evidence="22" type="ORF">HDID_LOCUS9841</name>
</gene>
<name>A0A158QG16_HYMDI</name>
<evidence type="ECO:0000256" key="19">
    <source>
        <dbReference type="SAM" id="Phobius"/>
    </source>
</evidence>
<evidence type="ECO:0000259" key="21">
    <source>
        <dbReference type="SMART" id="SM00918"/>
    </source>
</evidence>
<keyword evidence="5 19" id="KW-1133">Transmembrane helix</keyword>
<organism evidence="24">
    <name type="scientific">Hymenolepis diminuta</name>
    <name type="common">Rat tapeworm</name>
    <dbReference type="NCBI Taxonomy" id="6216"/>
    <lineage>
        <taxon>Eukaryota</taxon>
        <taxon>Metazoa</taxon>
        <taxon>Spiralia</taxon>
        <taxon>Lophotrochozoa</taxon>
        <taxon>Platyhelminthes</taxon>
        <taxon>Cestoda</taxon>
        <taxon>Eucestoda</taxon>
        <taxon>Cyclophyllidea</taxon>
        <taxon>Hymenolepididae</taxon>
        <taxon>Hymenolepis</taxon>
    </lineage>
</organism>
<keyword evidence="4" id="KW-0732">Signal</keyword>
<feature type="region of interest" description="Disordered" evidence="18">
    <location>
        <begin position="848"/>
        <end position="934"/>
    </location>
</feature>
<dbReference type="PANTHER" id="PTHR18966">
    <property type="entry name" value="IONOTROPIC GLUTAMATE RECEPTOR"/>
    <property type="match status" value="1"/>
</dbReference>
<keyword evidence="8 19" id="KW-0472">Membrane</keyword>
<evidence type="ECO:0000256" key="2">
    <source>
        <dbReference type="ARBA" id="ARBA00022475"/>
    </source>
</evidence>
<evidence type="ECO:0000256" key="17">
    <source>
        <dbReference type="PIRSR" id="PIRSR601508-3"/>
    </source>
</evidence>
<dbReference type="STRING" id="6216.A0A158QG16"/>
<keyword evidence="13" id="KW-0407">Ion channel</keyword>
<dbReference type="WBParaSite" id="HDID_0000984301-mRNA-1">
    <property type="protein sequence ID" value="HDID_0000984301-mRNA-1"/>
    <property type="gene ID" value="HDID_0000984301"/>
</dbReference>
<keyword evidence="3 19" id="KW-0812">Transmembrane</keyword>
<dbReference type="Gene3D" id="3.40.190.10">
    <property type="entry name" value="Periplasmic binding protein-like II"/>
    <property type="match status" value="1"/>
</dbReference>
<dbReference type="SMART" id="SM00079">
    <property type="entry name" value="PBPe"/>
    <property type="match status" value="1"/>
</dbReference>
<dbReference type="Pfam" id="PF01094">
    <property type="entry name" value="ANF_receptor"/>
    <property type="match status" value="1"/>
</dbReference>
<proteinExistence type="predicted"/>
<dbReference type="InterPro" id="IPR015683">
    <property type="entry name" value="Ionotropic_Glu_rcpt"/>
</dbReference>
<dbReference type="GO" id="GO:0045211">
    <property type="term" value="C:postsynaptic membrane"/>
    <property type="evidence" value="ECO:0007669"/>
    <property type="project" value="UniProtKB-SubCell"/>
</dbReference>
<evidence type="ECO:0000256" key="8">
    <source>
        <dbReference type="ARBA" id="ARBA00023136"/>
    </source>
</evidence>
<evidence type="ECO:0000256" key="1">
    <source>
        <dbReference type="ARBA" id="ARBA00022448"/>
    </source>
</evidence>
<dbReference type="InterPro" id="IPR028082">
    <property type="entry name" value="Peripla_BP_I"/>
</dbReference>
<reference evidence="22 23" key="2">
    <citation type="submission" date="2018-11" db="EMBL/GenBank/DDBJ databases">
        <authorList>
            <consortium name="Pathogen Informatics"/>
        </authorList>
    </citation>
    <scope>NUCLEOTIDE SEQUENCE [LARGE SCALE GENOMIC DNA]</scope>
</reference>
<evidence type="ECO:0000313" key="23">
    <source>
        <dbReference type="Proteomes" id="UP000274504"/>
    </source>
</evidence>
<dbReference type="EMBL" id="UYSG01011415">
    <property type="protein sequence ID" value="VDL62260.1"/>
    <property type="molecule type" value="Genomic_DNA"/>
</dbReference>
<evidence type="ECO:0000256" key="9">
    <source>
        <dbReference type="ARBA" id="ARBA00023170"/>
    </source>
</evidence>
<dbReference type="InterPro" id="IPR001828">
    <property type="entry name" value="ANF_lig-bd_rcpt"/>
</dbReference>
<keyword evidence="12" id="KW-1071">Ligand-gated ion channel</keyword>
<evidence type="ECO:0000256" key="3">
    <source>
        <dbReference type="ARBA" id="ARBA00022692"/>
    </source>
</evidence>
<dbReference type="InterPro" id="IPR001508">
    <property type="entry name" value="Iono_Glu_rcpt_met"/>
</dbReference>
<feature type="transmembrane region" description="Helical" evidence="19">
    <location>
        <begin position="557"/>
        <end position="581"/>
    </location>
</feature>
<feature type="domain" description="Ionotropic glutamate receptor C-terminal" evidence="20">
    <location>
        <begin position="350"/>
        <end position="701"/>
    </location>
</feature>
<comment type="subcellular location">
    <subcellularLocation>
        <location evidence="14">Postsynaptic cell membrane</location>
        <topology evidence="14">Multi-pass membrane protein</topology>
    </subcellularLocation>
</comment>
<dbReference type="AlphaFoldDB" id="A0A158QG16"/>
<evidence type="ECO:0000256" key="6">
    <source>
        <dbReference type="ARBA" id="ARBA00023018"/>
    </source>
</evidence>
<protein>
    <submittedName>
        <fullName evidence="24">Glutamate receptor ionotropic, kainate 2</fullName>
    </submittedName>
</protein>
<evidence type="ECO:0000256" key="11">
    <source>
        <dbReference type="ARBA" id="ARBA00023257"/>
    </source>
</evidence>
<feature type="binding site" evidence="15">
    <location>
        <position position="440"/>
    </location>
    <ligand>
        <name>L-glutamate</name>
        <dbReference type="ChEBI" id="CHEBI:29985"/>
    </ligand>
</feature>
<feature type="compositionally biased region" description="Pro residues" evidence="18">
    <location>
        <begin position="893"/>
        <end position="904"/>
    </location>
</feature>
<feature type="binding site" evidence="15">
    <location>
        <position position="445"/>
    </location>
    <ligand>
        <name>L-glutamate</name>
        <dbReference type="ChEBI" id="CHEBI:29985"/>
    </ligand>
</feature>
<evidence type="ECO:0000256" key="7">
    <source>
        <dbReference type="ARBA" id="ARBA00023065"/>
    </source>
</evidence>
<evidence type="ECO:0000256" key="14">
    <source>
        <dbReference type="ARBA" id="ARBA00034104"/>
    </source>
</evidence>
<accession>A0A158QG16</accession>
<evidence type="ECO:0000256" key="5">
    <source>
        <dbReference type="ARBA" id="ARBA00022989"/>
    </source>
</evidence>
<evidence type="ECO:0000256" key="10">
    <source>
        <dbReference type="ARBA" id="ARBA00023180"/>
    </source>
</evidence>
<feature type="site" description="Crucial to convey clamshell closure to channel opening" evidence="16">
    <location>
        <position position="590"/>
    </location>
</feature>
<keyword evidence="2" id="KW-1003">Cell membrane</keyword>
<dbReference type="Proteomes" id="UP000274504">
    <property type="component" value="Unassembled WGS sequence"/>
</dbReference>
<keyword evidence="10" id="KW-0325">Glycoprotein</keyword>
<sequence length="950" mass="107470">MEDSSGRTCQLLSKGVIAIFCPDSRSTAHAAMVICQQYAIPCLTAQWDATLGTNAEFNVTVNLQPTVSDVGSTLAAFLQEAQGWDELGLIYANEESLVKYKNLFSQFQGHLIVRKWNNTDLAHKYIIKYFMTTRSRSRFVVDIPAAEVEGFLRLISEYNMTDQYYNYFFTDWDLQFMEPKIFSVDSGANFSSLSLMPNISLNYAIAGNMDEIPGVEEGKVKPDSRRSLTYYFLIQDTLYILAYGISKLIEANGRINAPSGISCQSSEIWPSGHQLISLMKSVKQNDVTGFTGGIEFGPDGNRQNVNISILELNKEGYVEYGYWNAKEKLIVTKEFSETKEEIQKEIKGKTLRVATIEEIPFMMYRGPPGEPKSTNPKDWHGFCIDLLDLCSKRLEFNYTVHPVSDGNYGSGKIINGVEVWDGIIGELQFRKADLAVAMLTINHERERIIDFTTPFMNLGVSIIFKKPEQKKPDLFQFLRPLSPAVWGYVLIAYVVASVILFFVARFSPHEWHNPHPCNTDSPILENSFNMLNSLWFTIGCLMQKGSDIMPKATSTRIIAGFWGFFTLIIISSYTANLAAFLTVERMQSPIEDVRDLAMQTKIQYGARSGGSSEAFFSKSNHSIYQRMWQFMSSHKGVMINNATQAIEKVKKGGYAYILESTMNEYYTQRDWSKYRDEFSEAILELQEFQEIEEIRRYWWRNFSIKEPCEKPVAKSTNANSLGHEQIGGCFVMCLIGLGASILISLQEFLYKAFHQSKITKRSFCEEVAREFRFSMARSSTRDFGAESAIPLPPPPSRCVPNSKECRVAALAYAPCLPAADRILASANADAVRNGRPAFNSQRSLNIDSVRLTSRPPSTANPSVVSESIAHEPVADTERQSEENAVMKSREFPSSPPNYNRPPPMTRESELQRPASYQSSNPETDAQRRAYPSELGYYDSQRDFRVQKFSC</sequence>
<feature type="disulfide bond" evidence="17">
    <location>
        <begin position="9"/>
        <end position="263"/>
    </location>
</feature>
<reference evidence="24" key="1">
    <citation type="submission" date="2016-04" db="UniProtKB">
        <authorList>
            <consortium name="WormBaseParasite"/>
        </authorList>
    </citation>
    <scope>IDENTIFICATION</scope>
</reference>
<dbReference type="GO" id="GO:0015276">
    <property type="term" value="F:ligand-gated monoatomic ion channel activity"/>
    <property type="evidence" value="ECO:0007669"/>
    <property type="project" value="InterPro"/>
</dbReference>
<dbReference type="SMART" id="SM00918">
    <property type="entry name" value="Lig_chan-Glu_bd"/>
    <property type="match status" value="1"/>
</dbReference>
<dbReference type="FunFam" id="3.40.190.10:FF:000024">
    <property type="entry name" value="Glutamate receptor, ionotropic, delta 1"/>
    <property type="match status" value="1"/>
</dbReference>
<evidence type="ECO:0000256" key="18">
    <source>
        <dbReference type="SAM" id="MobiDB-lite"/>
    </source>
</evidence>
<keyword evidence="6" id="KW-0770">Synapse</keyword>
<feature type="transmembrane region" description="Helical" evidence="19">
    <location>
        <begin position="485"/>
        <end position="507"/>
    </location>
</feature>
<dbReference type="SUPFAM" id="SSF53822">
    <property type="entry name" value="Periplasmic binding protein-like I"/>
    <property type="match status" value="1"/>
</dbReference>
<feature type="compositionally biased region" description="Polar residues" evidence="18">
    <location>
        <begin position="914"/>
        <end position="923"/>
    </location>
</feature>
<evidence type="ECO:0000313" key="24">
    <source>
        <dbReference type="WBParaSite" id="HDID_0000984301-mRNA-1"/>
    </source>
</evidence>
<feature type="binding site" evidence="15">
    <location>
        <position position="611"/>
    </location>
    <ligand>
        <name>L-glutamate</name>
        <dbReference type="ChEBI" id="CHEBI:29985"/>
    </ligand>
</feature>
<evidence type="ECO:0000256" key="4">
    <source>
        <dbReference type="ARBA" id="ARBA00022729"/>
    </source>
</evidence>
<evidence type="ECO:0000259" key="20">
    <source>
        <dbReference type="SMART" id="SM00079"/>
    </source>
</evidence>
<evidence type="ECO:0000256" key="16">
    <source>
        <dbReference type="PIRSR" id="PIRSR601508-2"/>
    </source>
</evidence>
<dbReference type="Gene3D" id="3.40.50.2300">
    <property type="match status" value="2"/>
</dbReference>
<dbReference type="FunFam" id="3.40.190.10:FF:000060">
    <property type="entry name" value="Glutamate receptor ionotropic, kainate 1"/>
    <property type="match status" value="1"/>
</dbReference>
<keyword evidence="9" id="KW-0675">Receptor</keyword>
<feature type="domain" description="Ionotropic glutamate receptor L-glutamate and glycine-binding" evidence="21">
    <location>
        <begin position="360"/>
        <end position="429"/>
    </location>
</feature>
<dbReference type="Gene3D" id="1.10.287.70">
    <property type="match status" value="1"/>
</dbReference>
<dbReference type="GO" id="GO:0038023">
    <property type="term" value="F:signaling receptor activity"/>
    <property type="evidence" value="ECO:0007669"/>
    <property type="project" value="InterPro"/>
</dbReference>
<dbReference type="SUPFAM" id="SSF81324">
    <property type="entry name" value="Voltage-gated potassium channels"/>
    <property type="match status" value="1"/>
</dbReference>
<evidence type="ECO:0000256" key="12">
    <source>
        <dbReference type="ARBA" id="ARBA00023286"/>
    </source>
</evidence>
<dbReference type="OrthoDB" id="5984008at2759"/>
<keyword evidence="7" id="KW-0406">Ion transport</keyword>
<feature type="compositionally biased region" description="Basic and acidic residues" evidence="18">
    <location>
        <begin position="868"/>
        <end position="881"/>
    </location>
</feature>
<dbReference type="InterPro" id="IPR019594">
    <property type="entry name" value="Glu/Gly-bd"/>
</dbReference>
<feature type="compositionally biased region" description="Polar residues" evidence="18">
    <location>
        <begin position="848"/>
        <end position="865"/>
    </location>
</feature>
<dbReference type="Pfam" id="PF00060">
    <property type="entry name" value="Lig_chan"/>
    <property type="match status" value="1"/>
</dbReference>
<keyword evidence="1" id="KW-0813">Transport</keyword>
<keyword evidence="17" id="KW-1015">Disulfide bond</keyword>